<dbReference type="KEGG" id="kan:IMCC3317_43380"/>
<protein>
    <recommendedName>
        <fullName evidence="3">Lipoprotein</fullName>
    </recommendedName>
</protein>
<dbReference type="EMBL" id="CP019288">
    <property type="protein sequence ID" value="QHI38938.1"/>
    <property type="molecule type" value="Genomic_DNA"/>
</dbReference>
<proteinExistence type="predicted"/>
<dbReference type="Proteomes" id="UP000464657">
    <property type="component" value="Chromosome"/>
</dbReference>
<dbReference type="AlphaFoldDB" id="A0A7L4ZQE0"/>
<accession>A0A7L4ZQE0</accession>
<dbReference type="OrthoDB" id="9794834at2"/>
<name>A0A7L4ZQE0_9FLAO</name>
<evidence type="ECO:0000313" key="2">
    <source>
        <dbReference type="Proteomes" id="UP000464657"/>
    </source>
</evidence>
<sequence>MNKLILIILILFLGFSCKKIDQTEKLPAKIDRLHTNGLNALKSTIDKMNLPKKSDSVKFYEKNVIGDFLFIRDLFPIEEIDSIEIYGTFNKKLIQAKKIPENSLLIIYFNKQRLAKNRLNLLQFEWNDYHKVAEVFYKKGAITFELDRQLCVYLVNSCENEAKSIKQIDITFKTALHQKSYDYERIISDCGTVSFERRVN</sequence>
<reference evidence="1 2" key="1">
    <citation type="journal article" date="2013" name="Int. J. Syst. Evol. Microbiol.">
        <title>Kordia antarctica sp. nov., isolated from Antarctic seawater.</title>
        <authorList>
            <person name="Baek K."/>
            <person name="Choi A."/>
            <person name="Kang I."/>
            <person name="Lee K."/>
            <person name="Cho J.C."/>
        </authorList>
    </citation>
    <scope>NUCLEOTIDE SEQUENCE [LARGE SCALE GENOMIC DNA]</scope>
    <source>
        <strain evidence="1 2">IMCC3317</strain>
    </source>
</reference>
<dbReference type="PROSITE" id="PS51257">
    <property type="entry name" value="PROKAR_LIPOPROTEIN"/>
    <property type="match status" value="1"/>
</dbReference>
<dbReference type="RefSeq" id="WP_160131456.1">
    <property type="nucleotide sequence ID" value="NZ_CP019288.1"/>
</dbReference>
<gene>
    <name evidence="1" type="ORF">IMCC3317_43380</name>
</gene>
<keyword evidence="2" id="KW-1185">Reference proteome</keyword>
<evidence type="ECO:0000313" key="1">
    <source>
        <dbReference type="EMBL" id="QHI38938.1"/>
    </source>
</evidence>
<evidence type="ECO:0008006" key="3">
    <source>
        <dbReference type="Google" id="ProtNLM"/>
    </source>
</evidence>
<organism evidence="1 2">
    <name type="scientific">Kordia antarctica</name>
    <dbReference type="NCBI Taxonomy" id="1218801"/>
    <lineage>
        <taxon>Bacteria</taxon>
        <taxon>Pseudomonadati</taxon>
        <taxon>Bacteroidota</taxon>
        <taxon>Flavobacteriia</taxon>
        <taxon>Flavobacteriales</taxon>
        <taxon>Flavobacteriaceae</taxon>
        <taxon>Kordia</taxon>
    </lineage>
</organism>